<dbReference type="RefSeq" id="WP_345162853.1">
    <property type="nucleotide sequence ID" value="NZ_BAABJK010000001.1"/>
</dbReference>
<organism evidence="1 2">
    <name type="scientific">Algibacter aquimarinus</name>
    <dbReference type="NCBI Taxonomy" id="1136748"/>
    <lineage>
        <taxon>Bacteria</taxon>
        <taxon>Pseudomonadati</taxon>
        <taxon>Bacteroidota</taxon>
        <taxon>Flavobacteriia</taxon>
        <taxon>Flavobacteriales</taxon>
        <taxon>Flavobacteriaceae</taxon>
        <taxon>Algibacter</taxon>
    </lineage>
</organism>
<name>A0ABP9H1W7_9FLAO</name>
<evidence type="ECO:0000313" key="1">
    <source>
        <dbReference type="EMBL" id="GAA4956721.1"/>
    </source>
</evidence>
<comment type="caution">
    <text evidence="1">The sequence shown here is derived from an EMBL/GenBank/DDBJ whole genome shotgun (WGS) entry which is preliminary data.</text>
</comment>
<reference evidence="2" key="1">
    <citation type="journal article" date="2019" name="Int. J. Syst. Evol. Microbiol.">
        <title>The Global Catalogue of Microorganisms (GCM) 10K type strain sequencing project: providing services to taxonomists for standard genome sequencing and annotation.</title>
        <authorList>
            <consortium name="The Broad Institute Genomics Platform"/>
            <consortium name="The Broad Institute Genome Sequencing Center for Infectious Disease"/>
            <person name="Wu L."/>
            <person name="Ma J."/>
        </authorList>
    </citation>
    <scope>NUCLEOTIDE SEQUENCE [LARGE SCALE GENOMIC DNA]</scope>
    <source>
        <strain evidence="2">JCM 18287</strain>
    </source>
</reference>
<accession>A0ABP9H1W7</accession>
<proteinExistence type="predicted"/>
<sequence length="177" mass="20992">MNEFTHYLKVDYRQVSLEIIISGLNDAINSLKKQIDEIHWYDGDWFMEESEPIYGLAFIAFQNYINGSIKDFKGNLNNKNELYRIDNNKNEYPKSKIELIIGLANYSKHKDEGTPHRGTKEVLDCFELNYEKVTYLDKSPIFQGLTILNIDWDLLKIKTIVTDWRKSLWEQEIEFKI</sequence>
<evidence type="ECO:0000313" key="2">
    <source>
        <dbReference type="Proteomes" id="UP001501692"/>
    </source>
</evidence>
<keyword evidence="2" id="KW-1185">Reference proteome</keyword>
<dbReference type="EMBL" id="BAABJK010000001">
    <property type="protein sequence ID" value="GAA4956721.1"/>
    <property type="molecule type" value="Genomic_DNA"/>
</dbReference>
<dbReference type="Proteomes" id="UP001501692">
    <property type="component" value="Unassembled WGS sequence"/>
</dbReference>
<gene>
    <name evidence="1" type="ORF">GCM10023315_00040</name>
</gene>
<protein>
    <submittedName>
        <fullName evidence="1">Uncharacterized protein</fullName>
    </submittedName>
</protein>